<feature type="compositionally biased region" description="Polar residues" evidence="1">
    <location>
        <begin position="52"/>
        <end position="73"/>
    </location>
</feature>
<proteinExistence type="predicted"/>
<evidence type="ECO:0000313" key="5">
    <source>
        <dbReference type="Proteomes" id="UP001595897"/>
    </source>
</evidence>
<dbReference type="Gene3D" id="3.20.20.450">
    <property type="entry name" value="EAL domain"/>
    <property type="match status" value="1"/>
</dbReference>
<dbReference type="Pfam" id="PF00990">
    <property type="entry name" value="GGDEF"/>
    <property type="match status" value="1"/>
</dbReference>
<organism evidence="4 5">
    <name type="scientific">Glaciecola siphonariae</name>
    <dbReference type="NCBI Taxonomy" id="521012"/>
    <lineage>
        <taxon>Bacteria</taxon>
        <taxon>Pseudomonadati</taxon>
        <taxon>Pseudomonadota</taxon>
        <taxon>Gammaproteobacteria</taxon>
        <taxon>Alteromonadales</taxon>
        <taxon>Alteromonadaceae</taxon>
        <taxon>Glaciecola</taxon>
    </lineage>
</organism>
<dbReference type="EMBL" id="JBHSGU010000002">
    <property type="protein sequence ID" value="MFC4699453.1"/>
    <property type="molecule type" value="Genomic_DNA"/>
</dbReference>
<dbReference type="SUPFAM" id="SSF141868">
    <property type="entry name" value="EAL domain-like"/>
    <property type="match status" value="1"/>
</dbReference>
<dbReference type="CDD" id="cd01949">
    <property type="entry name" value="GGDEF"/>
    <property type="match status" value="1"/>
</dbReference>
<name>A0ABV9LVI4_9ALTE</name>
<dbReference type="Pfam" id="PF00563">
    <property type="entry name" value="EAL"/>
    <property type="match status" value="1"/>
</dbReference>
<feature type="compositionally biased region" description="Basic and acidic residues" evidence="1">
    <location>
        <begin position="18"/>
        <end position="35"/>
    </location>
</feature>
<dbReference type="InterPro" id="IPR029787">
    <property type="entry name" value="Nucleotide_cyclase"/>
</dbReference>
<dbReference type="InterPro" id="IPR052155">
    <property type="entry name" value="Biofilm_reg_signaling"/>
</dbReference>
<feature type="domain" description="GGDEF" evidence="3">
    <location>
        <begin position="376"/>
        <end position="509"/>
    </location>
</feature>
<accession>A0ABV9LVI4</accession>
<dbReference type="SMART" id="SM00267">
    <property type="entry name" value="GGDEF"/>
    <property type="match status" value="1"/>
</dbReference>
<dbReference type="PANTHER" id="PTHR44757">
    <property type="entry name" value="DIGUANYLATE CYCLASE DGCP"/>
    <property type="match status" value="1"/>
</dbReference>
<sequence>MSDNKESKASQNQTVYLFDDRESSREERENEHQDPCDVATPTTNTPASNTPISQTTAPSPQKTMQDNLNQNSVSHDHRAEQSLFETAGDDDYAIYQSDVPDDHRMMEFALWGSGLSVWSWYRESDEIEIKAFQNGQYRRQSVYPSFSAFWECVHADDVNELKRKWAAILDESLIVFDYQFRFLFKDEYRWLQLKGRVTALDDVGVNTLVGTFQDISEQKSNETQSNIMSYALAQTSQPMLILEKNLTIVDVNTAFFNQIDPSFAPLNNTSFASSVAIAKGDIESLEQHGFLQVQTEYFRANSNGSVKQAIPVELAFNLFHMNELNQDYYIVALTNLTSRLQNEATLHRLAHYDSLTGLLNRRALQESLTELTDAQRPFALCYIDLEGFKQINEAFGHEFGDSVLENIGASMQQSLTKAAQLCRWGGDELIATFYETDEETLSKYVQDIVDIVASQKIVMNGQRFTLRAHIGVACFPDNALGSSELIRNADAALFYAKSEEDCTYKMYTQGMTDDKVKRITFVNDLREALNAKELSFVLQGKFNQERELIGAEVLCRWHSPKHGHVSPGVFVPLIEKHGMEYQLGELALENAMSFIYLLEKQGIRIPISVNISSSQFLQASFVELVKSLVGKHQIDPRLIELEITESVFMVDEQLATQNFDRVRALGFRISLDDFGTGYSSLSYLSKYHFDVVKIDRQFIIDLADNAKAQKLFLAILNLCKALDIETVVEGIETEQQFEMLTESGVTKFQGFLLGMPTAFKDFALTHQGNRIH</sequence>
<evidence type="ECO:0000259" key="2">
    <source>
        <dbReference type="PROSITE" id="PS50883"/>
    </source>
</evidence>
<dbReference type="InterPro" id="IPR000160">
    <property type="entry name" value="GGDEF_dom"/>
</dbReference>
<dbReference type="InterPro" id="IPR035919">
    <property type="entry name" value="EAL_sf"/>
</dbReference>
<keyword evidence="5" id="KW-1185">Reference proteome</keyword>
<reference evidence="5" key="1">
    <citation type="journal article" date="2019" name="Int. J. Syst. Evol. Microbiol.">
        <title>The Global Catalogue of Microorganisms (GCM) 10K type strain sequencing project: providing services to taxonomists for standard genome sequencing and annotation.</title>
        <authorList>
            <consortium name="The Broad Institute Genomics Platform"/>
            <consortium name="The Broad Institute Genome Sequencing Center for Infectious Disease"/>
            <person name="Wu L."/>
            <person name="Ma J."/>
        </authorList>
    </citation>
    <scope>NUCLEOTIDE SEQUENCE [LARGE SCALE GENOMIC DNA]</scope>
    <source>
        <strain evidence="5">KACC 12507</strain>
    </source>
</reference>
<evidence type="ECO:0000256" key="1">
    <source>
        <dbReference type="SAM" id="MobiDB-lite"/>
    </source>
</evidence>
<gene>
    <name evidence="4" type="ORF">ACFO4O_04690</name>
</gene>
<dbReference type="InterPro" id="IPR001633">
    <property type="entry name" value="EAL_dom"/>
</dbReference>
<protein>
    <submittedName>
        <fullName evidence="4">Bifunctional diguanylate cyclase/phosphodiesterase</fullName>
    </submittedName>
</protein>
<dbReference type="InterPro" id="IPR043128">
    <property type="entry name" value="Rev_trsase/Diguanyl_cyclase"/>
</dbReference>
<dbReference type="NCBIfam" id="TIGR00254">
    <property type="entry name" value="GGDEF"/>
    <property type="match status" value="1"/>
</dbReference>
<feature type="compositionally biased region" description="Low complexity" evidence="1">
    <location>
        <begin position="39"/>
        <end position="51"/>
    </location>
</feature>
<dbReference type="SMART" id="SM00052">
    <property type="entry name" value="EAL"/>
    <property type="match status" value="1"/>
</dbReference>
<dbReference type="Gene3D" id="3.30.450.20">
    <property type="entry name" value="PAS domain"/>
    <property type="match status" value="1"/>
</dbReference>
<comment type="caution">
    <text evidence="4">The sequence shown here is derived from an EMBL/GenBank/DDBJ whole genome shotgun (WGS) entry which is preliminary data.</text>
</comment>
<feature type="domain" description="EAL" evidence="2">
    <location>
        <begin position="518"/>
        <end position="770"/>
    </location>
</feature>
<dbReference type="SUPFAM" id="SSF55785">
    <property type="entry name" value="PYP-like sensor domain (PAS domain)"/>
    <property type="match status" value="1"/>
</dbReference>
<dbReference type="RefSeq" id="WP_382406199.1">
    <property type="nucleotide sequence ID" value="NZ_JBHSGU010000002.1"/>
</dbReference>
<dbReference type="PROSITE" id="PS50883">
    <property type="entry name" value="EAL"/>
    <property type="match status" value="1"/>
</dbReference>
<feature type="region of interest" description="Disordered" evidence="1">
    <location>
        <begin position="1"/>
        <end position="77"/>
    </location>
</feature>
<evidence type="ECO:0000259" key="3">
    <source>
        <dbReference type="PROSITE" id="PS50887"/>
    </source>
</evidence>
<dbReference type="Gene3D" id="3.30.70.270">
    <property type="match status" value="1"/>
</dbReference>
<dbReference type="InterPro" id="IPR035965">
    <property type="entry name" value="PAS-like_dom_sf"/>
</dbReference>
<dbReference type="PANTHER" id="PTHR44757:SF2">
    <property type="entry name" value="BIOFILM ARCHITECTURE MAINTENANCE PROTEIN MBAA"/>
    <property type="match status" value="1"/>
</dbReference>
<dbReference type="CDD" id="cd01948">
    <property type="entry name" value="EAL"/>
    <property type="match status" value="1"/>
</dbReference>
<dbReference type="Proteomes" id="UP001595897">
    <property type="component" value="Unassembled WGS sequence"/>
</dbReference>
<dbReference type="PROSITE" id="PS50887">
    <property type="entry name" value="GGDEF"/>
    <property type="match status" value="1"/>
</dbReference>
<evidence type="ECO:0000313" key="4">
    <source>
        <dbReference type="EMBL" id="MFC4699453.1"/>
    </source>
</evidence>
<dbReference type="SUPFAM" id="SSF55073">
    <property type="entry name" value="Nucleotide cyclase"/>
    <property type="match status" value="1"/>
</dbReference>